<accession>A0A6L8LN15</accession>
<proteinExistence type="predicted"/>
<sequence>MFISHGRQYIFIHIPKTGGTSMALALEERAKKDDILIGDTPKAAKRRRRFREADTRGRLWKHSTLADIEGLVGADEVERYFTFTMVRNPWDRVVSYYHWLRDQSFDHPAVTLARGEDFSGFLSHPQTWRSLQESPARSYMTDARGNEVCDLYIRLERAEEDAAPLVDHLGFELDLPRVNASARQVDYRRYYSDTDAAFLADICAEDIARFGYSFDPVDMRAVI</sequence>
<protein>
    <submittedName>
        <fullName evidence="1">Sulfotransferase family 2 domain-containing protein</fullName>
    </submittedName>
</protein>
<dbReference type="AlphaFoldDB" id="A0A6L8LN15"/>
<dbReference type="SUPFAM" id="SSF52540">
    <property type="entry name" value="P-loop containing nucleoside triphosphate hydrolases"/>
    <property type="match status" value="1"/>
</dbReference>
<gene>
    <name evidence="1" type="ORF">GR167_19095</name>
</gene>
<keyword evidence="2" id="KW-1185">Reference proteome</keyword>
<evidence type="ECO:0000313" key="1">
    <source>
        <dbReference type="EMBL" id="MYM57431.1"/>
    </source>
</evidence>
<dbReference type="InterPro" id="IPR027417">
    <property type="entry name" value="P-loop_NTPase"/>
</dbReference>
<dbReference type="Proteomes" id="UP000479043">
    <property type="component" value="Unassembled WGS sequence"/>
</dbReference>
<keyword evidence="1" id="KW-0808">Transferase</keyword>
<organism evidence="1 2">
    <name type="scientific">Thalassovita mangrovi</name>
    <dbReference type="NCBI Taxonomy" id="2692236"/>
    <lineage>
        <taxon>Bacteria</taxon>
        <taxon>Pseudomonadati</taxon>
        <taxon>Pseudomonadota</taxon>
        <taxon>Alphaproteobacteria</taxon>
        <taxon>Rhodobacterales</taxon>
        <taxon>Roseobacteraceae</taxon>
        <taxon>Thalassovita</taxon>
    </lineage>
</organism>
<dbReference type="Gene3D" id="3.40.50.300">
    <property type="entry name" value="P-loop containing nucleotide triphosphate hydrolases"/>
    <property type="match status" value="1"/>
</dbReference>
<reference evidence="1 2" key="1">
    <citation type="submission" date="2020-01" db="EMBL/GenBank/DDBJ databases">
        <authorList>
            <person name="Chen S."/>
        </authorList>
    </citation>
    <scope>NUCLEOTIDE SEQUENCE [LARGE SCALE GENOMIC DNA]</scope>
    <source>
        <strain evidence="1 2">GS-10</strain>
    </source>
</reference>
<dbReference type="GO" id="GO:0016020">
    <property type="term" value="C:membrane"/>
    <property type="evidence" value="ECO:0007669"/>
    <property type="project" value="InterPro"/>
</dbReference>
<dbReference type="Pfam" id="PF03567">
    <property type="entry name" value="Sulfotransfer_2"/>
    <property type="match status" value="1"/>
</dbReference>
<evidence type="ECO:0000313" key="2">
    <source>
        <dbReference type="Proteomes" id="UP000479043"/>
    </source>
</evidence>
<dbReference type="GO" id="GO:0008146">
    <property type="term" value="F:sulfotransferase activity"/>
    <property type="evidence" value="ECO:0007669"/>
    <property type="project" value="InterPro"/>
</dbReference>
<name>A0A6L8LN15_9RHOB</name>
<dbReference type="InterPro" id="IPR005331">
    <property type="entry name" value="Sulfotransferase"/>
</dbReference>
<dbReference type="EMBL" id="WWEN01000011">
    <property type="protein sequence ID" value="MYM57431.1"/>
    <property type="molecule type" value="Genomic_DNA"/>
</dbReference>
<comment type="caution">
    <text evidence="1">The sequence shown here is derived from an EMBL/GenBank/DDBJ whole genome shotgun (WGS) entry which is preliminary data.</text>
</comment>
<dbReference type="RefSeq" id="WP_160975335.1">
    <property type="nucleotide sequence ID" value="NZ_WWEN01000011.1"/>
</dbReference>